<evidence type="ECO:0000313" key="2">
    <source>
        <dbReference type="WBParaSite" id="TREG1_130840.1"/>
    </source>
</evidence>
<dbReference type="Proteomes" id="UP000050795">
    <property type="component" value="Unassembled WGS sequence"/>
</dbReference>
<keyword evidence="1" id="KW-1185">Reference proteome</keyword>
<accession>A0AA85IY90</accession>
<evidence type="ECO:0000313" key="1">
    <source>
        <dbReference type="Proteomes" id="UP000050795"/>
    </source>
</evidence>
<reference evidence="2" key="2">
    <citation type="submission" date="2023-11" db="UniProtKB">
        <authorList>
            <consortium name="WormBaseParasite"/>
        </authorList>
    </citation>
    <scope>IDENTIFICATION</scope>
</reference>
<organism evidence="1 2">
    <name type="scientific">Trichobilharzia regenti</name>
    <name type="common">Nasal bird schistosome</name>
    <dbReference type="NCBI Taxonomy" id="157069"/>
    <lineage>
        <taxon>Eukaryota</taxon>
        <taxon>Metazoa</taxon>
        <taxon>Spiralia</taxon>
        <taxon>Lophotrochozoa</taxon>
        <taxon>Platyhelminthes</taxon>
        <taxon>Trematoda</taxon>
        <taxon>Digenea</taxon>
        <taxon>Strigeidida</taxon>
        <taxon>Schistosomatoidea</taxon>
        <taxon>Schistosomatidae</taxon>
        <taxon>Trichobilharzia</taxon>
    </lineage>
</organism>
<dbReference type="AlphaFoldDB" id="A0AA85IY90"/>
<dbReference type="WBParaSite" id="TREG1_130840.1">
    <property type="protein sequence ID" value="TREG1_130840.1"/>
    <property type="gene ID" value="TREG1_130840"/>
</dbReference>
<reference evidence="1" key="1">
    <citation type="submission" date="2022-06" db="EMBL/GenBank/DDBJ databases">
        <authorList>
            <person name="Berger JAMES D."/>
            <person name="Berger JAMES D."/>
        </authorList>
    </citation>
    <scope>NUCLEOTIDE SEQUENCE [LARGE SCALE GENOMIC DNA]</scope>
</reference>
<sequence>FWILQEDVEEGKNWMITKIVRNEFNISLNGGKIFSHTTSLQMFTGKFRQNLENKYKAWLLHDSHVYCKDKCSFDASKVRECQQVLW</sequence>
<name>A0AA85IY90_TRIRE</name>
<proteinExistence type="predicted"/>
<protein>
    <submittedName>
        <fullName evidence="2">Uncharacterized protein</fullName>
    </submittedName>
</protein>